<dbReference type="InterPro" id="IPR057840">
    <property type="entry name" value="FimV_N"/>
</dbReference>
<evidence type="ECO:0000256" key="2">
    <source>
        <dbReference type="SAM" id="SignalP"/>
    </source>
</evidence>
<feature type="region of interest" description="Disordered" evidence="1">
    <location>
        <begin position="269"/>
        <end position="330"/>
    </location>
</feature>
<feature type="chain" id="PRO_5018575721" evidence="2">
    <location>
        <begin position="23"/>
        <end position="757"/>
    </location>
</feature>
<feature type="domain" description="FimV N-terminal" evidence="3">
    <location>
        <begin position="24"/>
        <end position="127"/>
    </location>
</feature>
<evidence type="ECO:0000259" key="3">
    <source>
        <dbReference type="Pfam" id="PF25800"/>
    </source>
</evidence>
<gene>
    <name evidence="4" type="ORF">EKH79_01980</name>
</gene>
<dbReference type="EMBL" id="RYZR01000002">
    <property type="protein sequence ID" value="RUL66610.1"/>
    <property type="molecule type" value="Genomic_DNA"/>
</dbReference>
<dbReference type="Pfam" id="PF25800">
    <property type="entry name" value="FimV_N"/>
    <property type="match status" value="1"/>
</dbReference>
<feature type="compositionally biased region" description="Basic and acidic residues" evidence="1">
    <location>
        <begin position="308"/>
        <end position="318"/>
    </location>
</feature>
<feature type="compositionally biased region" description="Low complexity" evidence="1">
    <location>
        <begin position="144"/>
        <end position="160"/>
    </location>
</feature>
<dbReference type="NCBIfam" id="TIGR03505">
    <property type="entry name" value="FimV_core"/>
    <property type="match status" value="1"/>
</dbReference>
<evidence type="ECO:0000313" key="4">
    <source>
        <dbReference type="EMBL" id="RUL66610.1"/>
    </source>
</evidence>
<comment type="caution">
    <text evidence="4">The sequence shown here is derived from an EMBL/GenBank/DDBJ whole genome shotgun (WGS) entry which is preliminary data.</text>
</comment>
<accession>A0A3S0RG86</accession>
<feature type="compositionally biased region" description="Low complexity" evidence="1">
    <location>
        <begin position="659"/>
        <end position="672"/>
    </location>
</feature>
<keyword evidence="2" id="KW-0732">Signal</keyword>
<feature type="compositionally biased region" description="Low complexity" evidence="1">
    <location>
        <begin position="380"/>
        <end position="397"/>
    </location>
</feature>
<proteinExistence type="predicted"/>
<dbReference type="InterPro" id="IPR038440">
    <property type="entry name" value="FimV_C_sf"/>
</dbReference>
<organism evidence="4 5">
    <name type="scientific">Dyella dinghuensis</name>
    <dbReference type="NCBI Taxonomy" id="1920169"/>
    <lineage>
        <taxon>Bacteria</taxon>
        <taxon>Pseudomonadati</taxon>
        <taxon>Pseudomonadota</taxon>
        <taxon>Gammaproteobacteria</taxon>
        <taxon>Lysobacterales</taxon>
        <taxon>Rhodanobacteraceae</taxon>
        <taxon>Dyella</taxon>
    </lineage>
</organism>
<keyword evidence="5" id="KW-1185">Reference proteome</keyword>
<dbReference type="RefSeq" id="WP_126672108.1">
    <property type="nucleotide sequence ID" value="NZ_RYZR01000002.1"/>
</dbReference>
<feature type="region of interest" description="Disordered" evidence="1">
    <location>
        <begin position="659"/>
        <end position="707"/>
    </location>
</feature>
<dbReference type="OrthoDB" id="5298707at2"/>
<dbReference type="AlphaFoldDB" id="A0A3S0RG86"/>
<dbReference type="InterPro" id="IPR020012">
    <property type="entry name" value="LysM_FimV"/>
</dbReference>
<dbReference type="InterPro" id="IPR020011">
    <property type="entry name" value="FimV_C"/>
</dbReference>
<feature type="region of interest" description="Disordered" evidence="1">
    <location>
        <begin position="125"/>
        <end position="162"/>
    </location>
</feature>
<dbReference type="NCBIfam" id="TIGR03504">
    <property type="entry name" value="FimV_Cterm"/>
    <property type="match status" value="1"/>
</dbReference>
<evidence type="ECO:0000256" key="1">
    <source>
        <dbReference type="SAM" id="MobiDB-lite"/>
    </source>
</evidence>
<protein>
    <submittedName>
        <fullName evidence="4">Fimbrial protein FimV</fullName>
    </submittedName>
</protein>
<dbReference type="Proteomes" id="UP000267077">
    <property type="component" value="Unassembled WGS sequence"/>
</dbReference>
<dbReference type="InterPro" id="IPR036779">
    <property type="entry name" value="LysM_dom_sf"/>
</dbReference>
<dbReference type="PANTHER" id="PTHR48125">
    <property type="entry name" value="LP07818P1"/>
    <property type="match status" value="1"/>
</dbReference>
<dbReference type="Gene3D" id="1.20.58.2200">
    <property type="match status" value="1"/>
</dbReference>
<name>A0A3S0RG86_9GAMM</name>
<feature type="region of interest" description="Disordered" evidence="1">
    <location>
        <begin position="369"/>
        <end position="397"/>
    </location>
</feature>
<dbReference type="PANTHER" id="PTHR48125:SF10">
    <property type="entry name" value="OS12G0136300 PROTEIN"/>
    <property type="match status" value="1"/>
</dbReference>
<feature type="signal peptide" evidence="2">
    <location>
        <begin position="1"/>
        <end position="22"/>
    </location>
</feature>
<dbReference type="Gene3D" id="3.10.350.10">
    <property type="entry name" value="LysM domain"/>
    <property type="match status" value="1"/>
</dbReference>
<feature type="compositionally biased region" description="Polar residues" evidence="1">
    <location>
        <begin position="129"/>
        <end position="138"/>
    </location>
</feature>
<sequence length="757" mass="78644">MNRSLKLSILMALALGSTQAGAVELGQAHVKSALGQPLLVEIPVKQGTPAELQNLSAELAPSDAFAKVGATRPTIALQFNVVDVNGHKVIRITSATAVDDPYLDLFVKVNTGTGSSVSEVAVLLDPPNKTETASSSAPTRRHAASPNSAAAPSTTSAAAPAHHEAPAGLKNGQYTVEKGQTLSHVATETATAGVNKDQMMLALKAANPDAFYRDNINALKAGAILRVPSKDDAASIAAADAAAQVRQQDADWRNGSVGAAPTSIAAGGTRANASAAPTANSNADRLALVPPSGEGQSAGAGSNGKGADNAKVRQELQRSQETLSSLQQQSDELKSRLKDLEDLNGKNQKLLSLKDNEIADLQKKLADARKSAGLPPAPAAPLAAATPAPAPATQPTAVVTPTHPAAALASAASAPKAVTTPASAASAPHSAAVTTPVAPPAAKPIVRPVHHAAAATPASAEEPWYMQTWAWAIGGGVIVLAILGALSRRGKSGGATKKTVKLEPSAGKGSLADRFGTADLDDLHSGSDPDQDQLLDQLAENPDDIGLHLELVSLYYTRRDVEHFEAAAEAMHAHITEADQPEWQDVVHMGEDLAPGHPLFAEAHIPPSGADERSPLHQFDLDSYAGNNEAANAKAPPPVPSQPKVSEYHFDFDLTPHQQEAKAAASHAAAAKQEAEAEPVSTWNFEDPSEEHEAAHTDNAADFGELHDDPIDTKLDLARAYLDMGDPDGARAMLDEVMQEGTQMQKDVARTLLAKIR</sequence>
<evidence type="ECO:0000313" key="5">
    <source>
        <dbReference type="Proteomes" id="UP000267077"/>
    </source>
</evidence>
<reference evidence="4 5" key="1">
    <citation type="submission" date="2018-12" db="EMBL/GenBank/DDBJ databases">
        <title>Dyella dinghuensis sp. nov. DHOA06 and Dyella choica sp. nov. 4M-K27, isolated from forest soil.</title>
        <authorList>
            <person name="Qiu L.-H."/>
            <person name="Gao Z.-H."/>
        </authorList>
    </citation>
    <scope>NUCLEOTIDE SEQUENCE [LARGE SCALE GENOMIC DNA]</scope>
    <source>
        <strain evidence="4 5">DHOA06</strain>
    </source>
</reference>
<feature type="compositionally biased region" description="Low complexity" evidence="1">
    <location>
        <begin position="269"/>
        <end position="283"/>
    </location>
</feature>
<feature type="compositionally biased region" description="Low complexity" evidence="1">
    <location>
        <begin position="319"/>
        <end position="330"/>
    </location>
</feature>